<name>M5XPM8_PRUPE</name>
<feature type="region of interest" description="Disordered" evidence="6">
    <location>
        <begin position="767"/>
        <end position="792"/>
    </location>
</feature>
<dbReference type="GO" id="GO:0000428">
    <property type="term" value="C:DNA-directed RNA polymerase complex"/>
    <property type="evidence" value="ECO:0007669"/>
    <property type="project" value="UniProtKB-KW"/>
</dbReference>
<dbReference type="EMBL" id="CM007652">
    <property type="protein sequence ID" value="ONI20826.1"/>
    <property type="molecule type" value="Genomic_DNA"/>
</dbReference>
<organism evidence="7 8">
    <name type="scientific">Prunus persica</name>
    <name type="common">Peach</name>
    <name type="synonym">Amygdalus persica</name>
    <dbReference type="NCBI Taxonomy" id="3760"/>
    <lineage>
        <taxon>Eukaryota</taxon>
        <taxon>Viridiplantae</taxon>
        <taxon>Streptophyta</taxon>
        <taxon>Embryophyta</taxon>
        <taxon>Tracheophyta</taxon>
        <taxon>Spermatophyta</taxon>
        <taxon>Magnoliopsida</taxon>
        <taxon>eudicotyledons</taxon>
        <taxon>Gunneridae</taxon>
        <taxon>Pentapetalae</taxon>
        <taxon>rosids</taxon>
        <taxon>fabids</taxon>
        <taxon>Rosales</taxon>
        <taxon>Rosaceae</taxon>
        <taxon>Amygdaloideae</taxon>
        <taxon>Amygdaleae</taxon>
        <taxon>Prunus</taxon>
    </lineage>
</organism>
<evidence type="ECO:0000256" key="5">
    <source>
        <dbReference type="ARBA" id="ARBA00023163"/>
    </source>
</evidence>
<evidence type="ECO:0000256" key="6">
    <source>
        <dbReference type="SAM" id="MobiDB-lite"/>
    </source>
</evidence>
<dbReference type="Gramene" id="ONI20826">
    <property type="protein sequence ID" value="ONI20826"/>
    <property type="gene ID" value="PRUPE_2G035700"/>
</dbReference>
<feature type="region of interest" description="Disordered" evidence="6">
    <location>
        <begin position="336"/>
        <end position="359"/>
    </location>
</feature>
<dbReference type="PANTHER" id="PTHR19376:SF51">
    <property type="entry name" value="DNA-DIRECTED RNA POLYMERASE V SUBUNIT 1"/>
    <property type="match status" value="1"/>
</dbReference>
<dbReference type="GO" id="GO:1901259">
    <property type="term" value="P:chloroplast rRNA processing"/>
    <property type="evidence" value="ECO:0000318"/>
    <property type="project" value="GO_Central"/>
</dbReference>
<dbReference type="eggNOG" id="KOG2992">
    <property type="taxonomic scope" value="Eukaryota"/>
</dbReference>
<dbReference type="SUPFAM" id="SSF64484">
    <property type="entry name" value="beta and beta-prime subunits of DNA dependent RNA-polymerase"/>
    <property type="match status" value="1"/>
</dbReference>
<dbReference type="OMA" id="KNCAEHA"/>
<dbReference type="Proteomes" id="UP000006882">
    <property type="component" value="Chromosome G2"/>
</dbReference>
<dbReference type="PANTHER" id="PTHR19376">
    <property type="entry name" value="DNA-DIRECTED RNA POLYMERASE"/>
    <property type="match status" value="1"/>
</dbReference>
<proteinExistence type="predicted"/>
<dbReference type="HOGENOM" id="CLU_325016_0_0_1"/>
<evidence type="ECO:0000256" key="2">
    <source>
        <dbReference type="ARBA" id="ARBA00022478"/>
    </source>
</evidence>
<feature type="region of interest" description="Disordered" evidence="6">
    <location>
        <begin position="418"/>
        <end position="441"/>
    </location>
</feature>
<keyword evidence="5" id="KW-0804">Transcription</keyword>
<protein>
    <recommendedName>
        <fullName evidence="1">DNA-directed RNA polymerase</fullName>
        <ecNumber evidence="1">2.7.7.6</ecNumber>
    </recommendedName>
</protein>
<accession>M5XPM8</accession>
<evidence type="ECO:0000313" key="8">
    <source>
        <dbReference type="Proteomes" id="UP000006882"/>
    </source>
</evidence>
<dbReference type="Pfam" id="PF11523">
    <property type="entry name" value="DUF3223"/>
    <property type="match status" value="1"/>
</dbReference>
<feature type="compositionally biased region" description="Basic and acidic residues" evidence="6">
    <location>
        <begin position="609"/>
        <end position="631"/>
    </location>
</feature>
<dbReference type="GO" id="GO:0003899">
    <property type="term" value="F:DNA-directed RNA polymerase activity"/>
    <property type="evidence" value="ECO:0007669"/>
    <property type="project" value="UniProtKB-EC"/>
</dbReference>
<dbReference type="GO" id="GO:0009507">
    <property type="term" value="C:chloroplast"/>
    <property type="evidence" value="ECO:0000318"/>
    <property type="project" value="GO_Central"/>
</dbReference>
<feature type="compositionally biased region" description="Basic and acidic residues" evidence="6">
    <location>
        <begin position="336"/>
        <end position="346"/>
    </location>
</feature>
<keyword evidence="8" id="KW-1185">Reference proteome</keyword>
<dbReference type="InterPro" id="IPR045867">
    <property type="entry name" value="DNA-dir_RpoC_beta_prime"/>
</dbReference>
<reference evidence="7 8" key="1">
    <citation type="journal article" date="2013" name="Nat. Genet.">
        <title>The high-quality draft genome of peach (Prunus persica) identifies unique patterns of genetic diversity, domestication and genome evolution.</title>
        <authorList>
            <consortium name="International Peach Genome Initiative"/>
            <person name="Verde I."/>
            <person name="Abbott A.G."/>
            <person name="Scalabrin S."/>
            <person name="Jung S."/>
            <person name="Shu S."/>
            <person name="Marroni F."/>
            <person name="Zhebentyayeva T."/>
            <person name="Dettori M.T."/>
            <person name="Grimwood J."/>
            <person name="Cattonaro F."/>
            <person name="Zuccolo A."/>
            <person name="Rossini L."/>
            <person name="Jenkins J."/>
            <person name="Vendramin E."/>
            <person name="Meisel L.A."/>
            <person name="Decroocq V."/>
            <person name="Sosinski B."/>
            <person name="Prochnik S."/>
            <person name="Mitros T."/>
            <person name="Policriti A."/>
            <person name="Cipriani G."/>
            <person name="Dondini L."/>
            <person name="Ficklin S."/>
            <person name="Goodstein D.M."/>
            <person name="Xuan P."/>
            <person name="Del Fabbro C."/>
            <person name="Aramini V."/>
            <person name="Copetti D."/>
            <person name="Gonzalez S."/>
            <person name="Horner D.S."/>
            <person name="Falchi R."/>
            <person name="Lucas S."/>
            <person name="Mica E."/>
            <person name="Maldonado J."/>
            <person name="Lazzari B."/>
            <person name="Bielenberg D."/>
            <person name="Pirona R."/>
            <person name="Miculan M."/>
            <person name="Barakat A."/>
            <person name="Testolin R."/>
            <person name="Stella A."/>
            <person name="Tartarini S."/>
            <person name="Tonutti P."/>
            <person name="Arus P."/>
            <person name="Orellana A."/>
            <person name="Wells C."/>
            <person name="Main D."/>
            <person name="Vizzotto G."/>
            <person name="Silva H."/>
            <person name="Salamini F."/>
            <person name="Schmutz J."/>
            <person name="Morgante M."/>
            <person name="Rokhsar D.S."/>
        </authorList>
    </citation>
    <scope>NUCLEOTIDE SEQUENCE [LARGE SCALE GENOMIC DNA]</scope>
    <source>
        <strain evidence="8">cv. Nemared</strain>
    </source>
</reference>
<keyword evidence="2" id="KW-0240">DNA-directed RNA polymerase</keyword>
<feature type="region of interest" description="Disordered" evidence="6">
    <location>
        <begin position="542"/>
        <end position="658"/>
    </location>
</feature>
<keyword evidence="3" id="KW-0808">Transferase</keyword>
<sequence>MPTKVSPKDTAVKFMIDLLVCSEHCSFYHSCAEKRSDSPCLMFFLQATDDLETTTTLQYYADLICPVLLETIIKGDPRIGSANIIWIDPDTTTWIRSPNKSHKVIKQSGDAWRTVLDSCLPVLHLIDTRRSIPYAIKQIQELLGVSCAFDQAVQRLSTAVTMMAKGVLKEHLILLANSMTCAGNFVGFNSNGYKALSRALNIQVPFTEATLFTPRKCFERAAEKCHMDSLASIVASCSWGKHVAVGTGARFDVLWDTREVELTQEGGLDVFNFLHMVSTANVEEATTGALGAEVDDLMLVDEMADSSFSPELNSSFDRPVFEDLVEFDDKLGDLPEKSNWEKDSSFHTDSNGGKDWSVDKNVGTVAVPDVWSSWGTDKGENDWCGRGVGEDDFVSLSGKKSGVLNTSSAWATNTAREDAASAWGTNPAKENTTSTWGTTTASENDWCGRWVGQDDSASLSVKKSSVLDTSSAWATNTAREDAASACGKQPAKENATSTWGTTLASENDWCGRGVGHDDSASLSGKKSSVLNTSSVWATNTAREDATSAWGENPAKENTTSTWGTTTASENDWCGREAGKVEPVDFQPTKPQDDSASLSGWDSPTGDGNSGERNHQWGQHRGDQTKKSRFEGARNWVSSPGEWKNKNRPPKSPGMVNDNSTMGALYTVTRPRLDMFTSEEHVLSNIEPVMRSLRRIMHQSGYNDGDPLSGDDESFVLDNVNRHGSFQDSRCFFVVSTDSRTEDFSYWNMTFEKFPNVAETFIGKYFSSRGNRERNPTLSQTSTPEQTENAETQ</sequence>
<dbReference type="GO" id="GO:0009658">
    <property type="term" value="P:chloroplast organization"/>
    <property type="evidence" value="ECO:0000318"/>
    <property type="project" value="GO_Central"/>
</dbReference>
<feature type="compositionally biased region" description="Polar residues" evidence="6">
    <location>
        <begin position="775"/>
        <end position="792"/>
    </location>
</feature>
<evidence type="ECO:0000256" key="3">
    <source>
        <dbReference type="ARBA" id="ARBA00022679"/>
    </source>
</evidence>
<dbReference type="STRING" id="3760.M5XPM8"/>
<evidence type="ECO:0000256" key="1">
    <source>
        <dbReference type="ARBA" id="ARBA00012418"/>
    </source>
</evidence>
<dbReference type="GO" id="GO:0006351">
    <property type="term" value="P:DNA-templated transcription"/>
    <property type="evidence" value="ECO:0007669"/>
    <property type="project" value="InterPro"/>
</dbReference>
<gene>
    <name evidence="7" type="ORF">PRUPE_2G035700</name>
</gene>
<feature type="compositionally biased region" description="Basic and acidic residues" evidence="6">
    <location>
        <begin position="572"/>
        <end position="582"/>
    </location>
</feature>
<evidence type="ECO:0000313" key="7">
    <source>
        <dbReference type="EMBL" id="ONI20826.1"/>
    </source>
</evidence>
<dbReference type="EC" id="2.7.7.6" evidence="1"/>
<dbReference type="AlphaFoldDB" id="M5XPM8"/>
<evidence type="ECO:0000256" key="4">
    <source>
        <dbReference type="ARBA" id="ARBA00022695"/>
    </source>
</evidence>
<keyword evidence="4" id="KW-0548">Nucleotidyltransferase</keyword>